<protein>
    <recommendedName>
        <fullName evidence="2">Virion structural protein</fullName>
    </recommendedName>
</protein>
<reference evidence="1" key="1">
    <citation type="submission" date="2024-07" db="EMBL/GenBank/DDBJ databases">
        <authorList>
            <person name="Bringhurst R.M."/>
            <person name="Homer T.E."/>
        </authorList>
    </citation>
    <scope>NUCLEOTIDE SEQUENCE</scope>
</reference>
<evidence type="ECO:0000313" key="1">
    <source>
        <dbReference type="EMBL" id="XDJ14809.1"/>
    </source>
</evidence>
<sequence>MSNVYFEVYRNDTMRLARSVVIKFDACATILNERLAEEGIASDELDPTTWKYYMNMAGEYHSTDTMMRVRSMDTLEVIDFTKDNLLLHRATAREYVPGSIYYNTLVRQFPDQIALINGILYPIDINKAIESQDGEILYYDPQYVEENEDNFDFEIQDWVTAFYNRWYNSQYLISDDLYFSAFLGQLYTQLPLAIMMIRLRNARTRRAHSFFIREWLASHSRLDEFMPYLTKGQQLHLYRDITWYERNVGKESTWNQLVKEILTPRGIPLIWYNIKQNGKDMPGEIRPKAELVKLDVNFPIVAPDNDKATVGEILEREDGLARDNPLVKFDAEREITEKIESDQFSILPTKILDSEVIDRSTSSVRTHMNVLMNHWLDLAARGKYRAYVQIPNPRSGELMTLSVKDAFIVMLYAYFKVWEWDIPMIPSVNAIEVMRDPLPNLDELRTYVSPRLVGDNILTAIQDRVYPMTSYISTEQFYLDATRVHKSYLKLWELYSYQEHKDARAMCENAVKAHYMNRKCRLVKEPTSFDDYLIPQGIDLRDLRKSEYEQLVGDCINIATGANLYKRITLGEIQRELLRLMKRLSSYPLQYLRNVSYTNFHVLGMVQVRLGDYRAEMGSYFRVPVDEIKVRNYRSSASHKIKITDKIVLPDIDYSADGTLFRKIDPTIYVRDLSLATVKVKTKVPNVGLQKVQFISPPIDPPAENFLGEYRNSDDPNYPDM</sequence>
<dbReference type="EMBL" id="PQ015378">
    <property type="protein sequence ID" value="XDJ14809.1"/>
    <property type="molecule type" value="Genomic_DNA"/>
</dbReference>
<evidence type="ECO:0008006" key="2">
    <source>
        <dbReference type="Google" id="ProtNLM"/>
    </source>
</evidence>
<name>A0AB39CD94_9VIRU</name>
<organism evidence="1">
    <name type="scientific">Pseudomonas phage RVTF4</name>
    <dbReference type="NCBI Taxonomy" id="3236931"/>
    <lineage>
        <taxon>Viruses</taxon>
    </lineage>
</organism>
<accession>A0AB39CD94</accession>
<proteinExistence type="predicted"/>